<feature type="transmembrane region" description="Helical" evidence="3">
    <location>
        <begin position="59"/>
        <end position="76"/>
    </location>
</feature>
<dbReference type="FunFam" id="3.40.50.720:FF:000074">
    <property type="entry name" value="Retinol dehydrogenase type 1"/>
    <property type="match status" value="1"/>
</dbReference>
<dbReference type="PANTHER" id="PTHR43313">
    <property type="entry name" value="SHORT-CHAIN DEHYDROGENASE/REDUCTASE FAMILY 9C"/>
    <property type="match status" value="1"/>
</dbReference>
<keyword evidence="4" id="KW-1185">Reference proteome</keyword>
<dbReference type="GeneID" id="108506859"/>
<keyword evidence="2" id="KW-0560">Oxidoreductase</keyword>
<evidence type="ECO:0000256" key="2">
    <source>
        <dbReference type="ARBA" id="ARBA00023002"/>
    </source>
</evidence>
<evidence type="ECO:0000256" key="1">
    <source>
        <dbReference type="ARBA" id="ARBA00006484"/>
    </source>
</evidence>
<dbReference type="CTD" id="10170"/>
<evidence type="ECO:0000313" key="5">
    <source>
        <dbReference type="RefSeq" id="XP_017689764.1"/>
    </source>
</evidence>
<dbReference type="PRINTS" id="PR00081">
    <property type="entry name" value="GDHRDH"/>
</dbReference>
<keyword evidence="3" id="KW-0472">Membrane</keyword>
<evidence type="ECO:0000256" key="3">
    <source>
        <dbReference type="SAM" id="Phobius"/>
    </source>
</evidence>
<dbReference type="RefSeq" id="XP_017689764.1">
    <property type="nucleotide sequence ID" value="XM_017834275.1"/>
</dbReference>
<organism evidence="4 5">
    <name type="scientific">Lepidothrix coronata</name>
    <name type="common">blue-crowned manakin</name>
    <dbReference type="NCBI Taxonomy" id="321398"/>
    <lineage>
        <taxon>Eukaryota</taxon>
        <taxon>Metazoa</taxon>
        <taxon>Chordata</taxon>
        <taxon>Craniata</taxon>
        <taxon>Vertebrata</taxon>
        <taxon>Euteleostomi</taxon>
        <taxon>Archelosauria</taxon>
        <taxon>Archosauria</taxon>
        <taxon>Dinosauria</taxon>
        <taxon>Saurischia</taxon>
        <taxon>Theropoda</taxon>
        <taxon>Coelurosauria</taxon>
        <taxon>Aves</taxon>
        <taxon>Neognathae</taxon>
        <taxon>Neoaves</taxon>
        <taxon>Telluraves</taxon>
        <taxon>Australaves</taxon>
        <taxon>Passeriformes</taxon>
        <taxon>Pipridae</taxon>
        <taxon>Lepidothrix</taxon>
    </lineage>
</organism>
<dbReference type="InterPro" id="IPR036291">
    <property type="entry name" value="NAD(P)-bd_dom_sf"/>
</dbReference>
<reference evidence="5" key="1">
    <citation type="submission" date="2025-08" db="UniProtKB">
        <authorList>
            <consortium name="RefSeq"/>
        </authorList>
    </citation>
    <scope>IDENTIFICATION</scope>
</reference>
<feature type="transmembrane region" description="Helical" evidence="3">
    <location>
        <begin position="348"/>
        <end position="369"/>
    </location>
</feature>
<gene>
    <name evidence="5" type="primary">DHRS9</name>
</gene>
<proteinExistence type="inferred from homology"/>
<keyword evidence="3" id="KW-0812">Transmembrane</keyword>
<sequence length="386" mass="42564">MRVSVQKFMSDLGCFYVLTLEMTGEGNSSAPNSKSAIKGNVIAWHVTANGLGLSFSDSLHIAILASIFSLIIYWLIRDRYRVRNLSGKHVFITGCDTGLGNSLAKWLDKRGFCVIAACATEKGGQELQSCSSPSLKTVNLNLADSSSIARAVGFVTEETAGKGLFGLVCNAEGTAPVAPTDWLRIEDFHSVLDVNLLGLIEITLKLLPLLKKAEGRVVNLINAKGLMAFVGGGYSLSKWGMEAFSDTLRIEMQHFGVKVSVVEHGFFKAGVVNSDITEKYLFRLWNGLTPEIRDSYGEEYFVEYVKAQRSSVRRLCDYDISSVIKCMEHALIAKYPRTRYRAGWDAKFFWLFLSYAPSCLSDMLLRMMFPAPADSGRSVPGVLINV</sequence>
<dbReference type="SUPFAM" id="SSF51735">
    <property type="entry name" value="NAD(P)-binding Rossmann-fold domains"/>
    <property type="match status" value="1"/>
</dbReference>
<dbReference type="GO" id="GO:0008202">
    <property type="term" value="P:steroid metabolic process"/>
    <property type="evidence" value="ECO:0007669"/>
    <property type="project" value="TreeGrafter"/>
</dbReference>
<name>A0A6J0IUM1_9PASS</name>
<accession>A0A6J0IUM1</accession>
<dbReference type="GO" id="GO:0016491">
    <property type="term" value="F:oxidoreductase activity"/>
    <property type="evidence" value="ECO:0007669"/>
    <property type="project" value="UniProtKB-KW"/>
</dbReference>
<dbReference type="InterPro" id="IPR002347">
    <property type="entry name" value="SDR_fam"/>
</dbReference>
<evidence type="ECO:0000313" key="4">
    <source>
        <dbReference type="Proteomes" id="UP000504624"/>
    </source>
</evidence>
<dbReference type="PANTHER" id="PTHR43313:SF47">
    <property type="entry name" value="RETINOL DEHYDROGENASE 7"/>
    <property type="match status" value="1"/>
</dbReference>
<dbReference type="Proteomes" id="UP000504624">
    <property type="component" value="Unplaced"/>
</dbReference>
<dbReference type="AlphaFoldDB" id="A0A6J0IUM1"/>
<dbReference type="Gene3D" id="3.40.50.720">
    <property type="entry name" value="NAD(P)-binding Rossmann-like Domain"/>
    <property type="match status" value="1"/>
</dbReference>
<comment type="similarity">
    <text evidence="1">Belongs to the short-chain dehydrogenases/reductases (SDR) family.</text>
</comment>
<dbReference type="Pfam" id="PF00106">
    <property type="entry name" value="adh_short"/>
    <property type="match status" value="1"/>
</dbReference>
<protein>
    <submittedName>
        <fullName evidence="5">Dehydrogenase/reductase SDR family member 9</fullName>
    </submittedName>
</protein>
<keyword evidence="3" id="KW-1133">Transmembrane helix</keyword>
<dbReference type="OrthoDB" id="5296at2759"/>